<feature type="domain" description="HTH araC/xylS-type" evidence="3">
    <location>
        <begin position="1"/>
        <end position="33"/>
    </location>
</feature>
<gene>
    <name evidence="4" type="ORF">CWM98_02665</name>
</gene>
<reference evidence="4 5" key="2">
    <citation type="submission" date="2018-01" db="EMBL/GenBank/DDBJ databases">
        <title>Genomic study of Klebsiella pneumoniae.</title>
        <authorList>
            <person name="Yang Y."/>
            <person name="Bicalho R."/>
        </authorList>
    </citation>
    <scope>NUCLEOTIDE SEQUENCE [LARGE SCALE GENOMIC DNA]</scope>
    <source>
        <strain evidence="4 5">A5</strain>
    </source>
</reference>
<name>A0A2N5AM67_KLEVA</name>
<dbReference type="Gene3D" id="1.10.10.60">
    <property type="entry name" value="Homeodomain-like"/>
    <property type="match status" value="1"/>
</dbReference>
<evidence type="ECO:0000313" key="5">
    <source>
        <dbReference type="Proteomes" id="UP000234473"/>
    </source>
</evidence>
<evidence type="ECO:0000313" key="4">
    <source>
        <dbReference type="EMBL" id="PLP48708.1"/>
    </source>
</evidence>
<comment type="caution">
    <text evidence="4">The sequence shown here is derived from an EMBL/GenBank/DDBJ whole genome shotgun (WGS) entry which is preliminary data.</text>
</comment>
<protein>
    <submittedName>
        <fullName evidence="4">AraC family transcriptional regulator</fullName>
    </submittedName>
</protein>
<dbReference type="EMBL" id="PICB01000064">
    <property type="protein sequence ID" value="PLP48708.1"/>
    <property type="molecule type" value="Genomic_DNA"/>
</dbReference>
<evidence type="ECO:0000259" key="3">
    <source>
        <dbReference type="PROSITE" id="PS01124"/>
    </source>
</evidence>
<dbReference type="GO" id="GO:0003700">
    <property type="term" value="F:DNA-binding transcription factor activity"/>
    <property type="evidence" value="ECO:0007669"/>
    <property type="project" value="InterPro"/>
</dbReference>
<dbReference type="Pfam" id="PF12833">
    <property type="entry name" value="HTH_18"/>
    <property type="match status" value="1"/>
</dbReference>
<evidence type="ECO:0000256" key="1">
    <source>
        <dbReference type="ARBA" id="ARBA00023015"/>
    </source>
</evidence>
<dbReference type="AlphaFoldDB" id="A0A2N5AM67"/>
<dbReference type="GO" id="GO:0043565">
    <property type="term" value="F:sequence-specific DNA binding"/>
    <property type="evidence" value="ECO:0007669"/>
    <property type="project" value="InterPro"/>
</dbReference>
<proteinExistence type="predicted"/>
<feature type="non-terminal residue" evidence="4">
    <location>
        <position position="1"/>
    </location>
</feature>
<keyword evidence="2" id="KW-0804">Transcription</keyword>
<evidence type="ECO:0000256" key="2">
    <source>
        <dbReference type="ARBA" id="ARBA00023163"/>
    </source>
</evidence>
<keyword evidence="1" id="KW-0805">Transcription regulation</keyword>
<dbReference type="InterPro" id="IPR018060">
    <property type="entry name" value="HTH_AraC"/>
</dbReference>
<dbReference type="InterPro" id="IPR009057">
    <property type="entry name" value="Homeodomain-like_sf"/>
</dbReference>
<sequence>VDICMMVGYDDLSAFNRTFKKYYALTPTQYRYQITRQK</sequence>
<reference evidence="4 5" key="1">
    <citation type="submission" date="2017-11" db="EMBL/GenBank/DDBJ databases">
        <authorList>
            <person name="Han C.G."/>
        </authorList>
    </citation>
    <scope>NUCLEOTIDE SEQUENCE [LARGE SCALE GENOMIC DNA]</scope>
    <source>
        <strain evidence="4 5">A5</strain>
    </source>
</reference>
<organism evidence="4 5">
    <name type="scientific">Klebsiella variicola</name>
    <dbReference type="NCBI Taxonomy" id="244366"/>
    <lineage>
        <taxon>Bacteria</taxon>
        <taxon>Pseudomonadati</taxon>
        <taxon>Pseudomonadota</taxon>
        <taxon>Gammaproteobacteria</taxon>
        <taxon>Enterobacterales</taxon>
        <taxon>Enterobacteriaceae</taxon>
        <taxon>Klebsiella/Raoultella group</taxon>
        <taxon>Klebsiella</taxon>
        <taxon>Klebsiella pneumoniae complex</taxon>
    </lineage>
</organism>
<dbReference type="SUPFAM" id="SSF46689">
    <property type="entry name" value="Homeodomain-like"/>
    <property type="match status" value="1"/>
</dbReference>
<dbReference type="Proteomes" id="UP000234473">
    <property type="component" value="Unassembled WGS sequence"/>
</dbReference>
<accession>A0A2N5AM67</accession>
<dbReference type="PROSITE" id="PS01124">
    <property type="entry name" value="HTH_ARAC_FAMILY_2"/>
    <property type="match status" value="1"/>
</dbReference>